<keyword evidence="4" id="KW-1185">Reference proteome</keyword>
<dbReference type="STRING" id="445960.SAMN05421542_0859"/>
<reference evidence="3 5" key="2">
    <citation type="submission" date="2018-06" db="EMBL/GenBank/DDBJ databases">
        <authorList>
            <consortium name="Pathogen Informatics"/>
            <person name="Doyle S."/>
        </authorList>
    </citation>
    <scope>NUCLEOTIDE SEQUENCE [LARGE SCALE GENOMIC DNA]</scope>
    <source>
        <strain evidence="3 5">NCTC13492</strain>
    </source>
</reference>
<accession>A0A2X2WVT6</accession>
<evidence type="ECO:0000313" key="2">
    <source>
        <dbReference type="EMBL" id="SDI33046.1"/>
    </source>
</evidence>
<keyword evidence="1" id="KW-0732">Signal</keyword>
<organism evidence="3 5">
    <name type="scientific">Chryseobacterium jejuense</name>
    <dbReference type="NCBI Taxonomy" id="445960"/>
    <lineage>
        <taxon>Bacteria</taxon>
        <taxon>Pseudomonadati</taxon>
        <taxon>Bacteroidota</taxon>
        <taxon>Flavobacteriia</taxon>
        <taxon>Flavobacteriales</taxon>
        <taxon>Weeksellaceae</taxon>
        <taxon>Chryseobacterium group</taxon>
        <taxon>Chryseobacterium</taxon>
    </lineage>
</organism>
<protein>
    <submittedName>
        <fullName evidence="3">Uncharacterized protein</fullName>
    </submittedName>
</protein>
<evidence type="ECO:0000313" key="5">
    <source>
        <dbReference type="Proteomes" id="UP000251670"/>
    </source>
</evidence>
<dbReference type="Proteomes" id="UP000199426">
    <property type="component" value="Unassembled WGS sequence"/>
</dbReference>
<gene>
    <name evidence="3" type="ORF">NCTC13492_02633</name>
    <name evidence="2" type="ORF">SAMN05421542_0859</name>
</gene>
<dbReference type="AlphaFoldDB" id="A0A2X2WVT6"/>
<dbReference type="RefSeq" id="WP_228425322.1">
    <property type="nucleotide sequence ID" value="NZ_FNEG01000001.1"/>
</dbReference>
<feature type="signal peptide" evidence="1">
    <location>
        <begin position="1"/>
        <end position="22"/>
    </location>
</feature>
<name>A0A2X2WVT6_CHRJE</name>
<proteinExistence type="predicted"/>
<evidence type="ECO:0000313" key="4">
    <source>
        <dbReference type="Proteomes" id="UP000199426"/>
    </source>
</evidence>
<evidence type="ECO:0000313" key="3">
    <source>
        <dbReference type="EMBL" id="SQB44848.1"/>
    </source>
</evidence>
<sequence length="137" mass="14878">MKNVKQFITAMAVVMFASGVSAQLSPKGAGSDKDKHGCKGSAGYTFSVIKNDCVRVFEQKIQLKEVDNKKSYTSNAAIILSEDGKKAELFLPSSDGSLVLDKIASKKAVTYKKGQYTLTKNKNAYTLKLANKVVFKS</sequence>
<reference evidence="2 4" key="1">
    <citation type="submission" date="2016-10" db="EMBL/GenBank/DDBJ databases">
        <authorList>
            <person name="Varghese N."/>
            <person name="Submissions S."/>
        </authorList>
    </citation>
    <scope>NUCLEOTIDE SEQUENCE [LARGE SCALE GENOMIC DNA]</scope>
    <source>
        <strain evidence="2 4">DSM 19299</strain>
    </source>
</reference>
<dbReference type="EMBL" id="FNEG01000001">
    <property type="protein sequence ID" value="SDI33046.1"/>
    <property type="molecule type" value="Genomic_DNA"/>
</dbReference>
<dbReference type="Proteomes" id="UP000251670">
    <property type="component" value="Unassembled WGS sequence"/>
</dbReference>
<dbReference type="EMBL" id="UAWB01000005">
    <property type="protein sequence ID" value="SQB44848.1"/>
    <property type="molecule type" value="Genomic_DNA"/>
</dbReference>
<evidence type="ECO:0000256" key="1">
    <source>
        <dbReference type="SAM" id="SignalP"/>
    </source>
</evidence>
<feature type="chain" id="PRO_5016815585" evidence="1">
    <location>
        <begin position="23"/>
        <end position="137"/>
    </location>
</feature>